<evidence type="ECO:0000313" key="4">
    <source>
        <dbReference type="Proteomes" id="UP001198151"/>
    </source>
</evidence>
<keyword evidence="4" id="KW-1185">Reference proteome</keyword>
<organism evidence="3 4">
    <name type="scientific">Ruminococcus turbiniformis</name>
    <dbReference type="NCBI Taxonomy" id="2881258"/>
    <lineage>
        <taxon>Bacteria</taxon>
        <taxon>Bacillati</taxon>
        <taxon>Bacillota</taxon>
        <taxon>Clostridia</taxon>
        <taxon>Eubacteriales</taxon>
        <taxon>Oscillospiraceae</taxon>
        <taxon>Ruminococcus</taxon>
    </lineage>
</organism>
<dbReference type="RefSeq" id="WP_227708530.1">
    <property type="nucleotide sequence ID" value="NZ_JAJEQX010000028.1"/>
</dbReference>
<comment type="caution">
    <text evidence="3">The sequence shown here is derived from an EMBL/GenBank/DDBJ whole genome shotgun (WGS) entry which is preliminary data.</text>
</comment>
<name>A0ABS8FZP1_9FIRM</name>
<evidence type="ECO:0000256" key="1">
    <source>
        <dbReference type="SAM" id="Coils"/>
    </source>
</evidence>
<dbReference type="EMBL" id="JAJEQX010000028">
    <property type="protein sequence ID" value="MCC2255476.1"/>
    <property type="molecule type" value="Genomic_DNA"/>
</dbReference>
<reference evidence="3 4" key="1">
    <citation type="submission" date="2021-10" db="EMBL/GenBank/DDBJ databases">
        <title>Anaerobic single-cell dispensing facilitates the cultivation of human gut bacteria.</title>
        <authorList>
            <person name="Afrizal A."/>
        </authorList>
    </citation>
    <scope>NUCLEOTIDE SEQUENCE [LARGE SCALE GENOMIC DNA]</scope>
    <source>
        <strain evidence="3 4">CLA-AA-H200</strain>
    </source>
</reference>
<protein>
    <submittedName>
        <fullName evidence="3">SymE family type I addiction module toxin</fullName>
    </submittedName>
</protein>
<keyword evidence="1" id="KW-0175">Coiled coil</keyword>
<gene>
    <name evidence="3" type="ORF">LKD70_13805</name>
</gene>
<dbReference type="InterPro" id="IPR014944">
    <property type="entry name" value="Toxin_SymE-like"/>
</dbReference>
<dbReference type="Proteomes" id="UP001198151">
    <property type="component" value="Unassembled WGS sequence"/>
</dbReference>
<dbReference type="Pfam" id="PF08845">
    <property type="entry name" value="SymE_toxin"/>
    <property type="match status" value="1"/>
</dbReference>
<sequence>MNKKHIKVAYTSRLSGGSYTQVPKIQMEGRWLEELGFSIGNTIVVEYGEGSLCIRPMTETELAEKQRREAQKELDSKAAEIRSLQFRLEKENQELQRVAEPQQEYILISRDSTKYRR</sequence>
<evidence type="ECO:0000313" key="3">
    <source>
        <dbReference type="EMBL" id="MCC2255476.1"/>
    </source>
</evidence>
<feature type="domain" description="Toxin SymE-like" evidence="2">
    <location>
        <begin position="4"/>
        <end position="56"/>
    </location>
</feature>
<evidence type="ECO:0000259" key="2">
    <source>
        <dbReference type="Pfam" id="PF08845"/>
    </source>
</evidence>
<feature type="coiled-coil region" evidence="1">
    <location>
        <begin position="60"/>
        <end position="94"/>
    </location>
</feature>
<proteinExistence type="predicted"/>
<accession>A0ABS8FZP1</accession>